<dbReference type="EMBL" id="AP024419">
    <property type="protein sequence ID" value="BCR87605.1"/>
    <property type="molecule type" value="Genomic_DNA"/>
</dbReference>
<organism evidence="1 2">
    <name type="scientific">Aspergillus chevalieri</name>
    <name type="common">Eurotium chevalieri</name>
    <dbReference type="NCBI Taxonomy" id="182096"/>
    <lineage>
        <taxon>Eukaryota</taxon>
        <taxon>Fungi</taxon>
        <taxon>Dikarya</taxon>
        <taxon>Ascomycota</taxon>
        <taxon>Pezizomycotina</taxon>
        <taxon>Eurotiomycetes</taxon>
        <taxon>Eurotiomycetidae</taxon>
        <taxon>Eurotiales</taxon>
        <taxon>Aspergillaceae</taxon>
        <taxon>Aspergillus</taxon>
        <taxon>Aspergillus subgen. Aspergillus</taxon>
    </lineage>
</organism>
<dbReference type="KEGG" id="ache:ACHE_40169A"/>
<dbReference type="AlphaFoldDB" id="A0A7R7ZM80"/>
<accession>A0A7R7ZM80</accession>
<reference evidence="1" key="1">
    <citation type="submission" date="2021-01" db="EMBL/GenBank/DDBJ databases">
        <authorList>
            <consortium name="Aspergillus chevalieri M1 genome sequencing consortium"/>
            <person name="Kazuki M."/>
            <person name="Futagami T."/>
        </authorList>
    </citation>
    <scope>NUCLEOTIDE SEQUENCE</scope>
    <source>
        <strain evidence="1">M1</strain>
    </source>
</reference>
<sequence>MAYNSFLRAVLTNPKLAEHIEEVNMLDVSQYDPHEISQEDVQLFQKAVADSPLPVQLKDSLKNGIKEGMACCHACAFAMQPAEPEDCVHVKA</sequence>
<proteinExistence type="predicted"/>
<name>A0A7R7ZM80_ASPCH</name>
<keyword evidence="2" id="KW-1185">Reference proteome</keyword>
<evidence type="ECO:0000313" key="2">
    <source>
        <dbReference type="Proteomes" id="UP000637239"/>
    </source>
</evidence>
<reference evidence="1" key="2">
    <citation type="submission" date="2021-02" db="EMBL/GenBank/DDBJ databases">
        <title>Aspergillus chevalieri M1 genome sequence.</title>
        <authorList>
            <person name="Kadooka C."/>
            <person name="Mori K."/>
            <person name="Futagami T."/>
        </authorList>
    </citation>
    <scope>NUCLEOTIDE SEQUENCE</scope>
    <source>
        <strain evidence="1">M1</strain>
    </source>
</reference>
<protein>
    <submittedName>
        <fullName evidence="1">Uncharacterized protein</fullName>
    </submittedName>
</protein>
<dbReference type="GeneID" id="66981964"/>
<evidence type="ECO:0000313" key="1">
    <source>
        <dbReference type="EMBL" id="BCR87605.1"/>
    </source>
</evidence>
<gene>
    <name evidence="1" type="ORF">ACHE_40169A</name>
</gene>
<dbReference type="RefSeq" id="XP_043136127.1">
    <property type="nucleotide sequence ID" value="XM_043278338.1"/>
</dbReference>
<dbReference type="Proteomes" id="UP000637239">
    <property type="component" value="Chromosome 4"/>
</dbReference>